<keyword evidence="2" id="KW-0808">Transferase</keyword>
<dbReference type="AlphaFoldDB" id="A0A1T4KRF9"/>
<dbReference type="Proteomes" id="UP000190637">
    <property type="component" value="Unassembled WGS sequence"/>
</dbReference>
<keyword evidence="2" id="KW-0489">Methyltransferase</keyword>
<dbReference type="InterPro" id="IPR051720">
    <property type="entry name" value="rRNA_MeTrfase/Polyamine_Synth"/>
</dbReference>
<gene>
    <name evidence="2" type="ORF">SAMN02745673_00504</name>
</gene>
<name>A0A1T4KRF9_9ACTN</name>
<evidence type="ECO:0000313" key="2">
    <source>
        <dbReference type="EMBL" id="SJZ44953.1"/>
    </source>
</evidence>
<dbReference type="PANTHER" id="PTHR23290">
    <property type="entry name" value="RRNA N6-ADENOSINE-METHYLTRANSFERASE METTL5"/>
    <property type="match status" value="1"/>
</dbReference>
<dbReference type="SUPFAM" id="SSF53335">
    <property type="entry name" value="S-adenosyl-L-methionine-dependent methyltransferases"/>
    <property type="match status" value="1"/>
</dbReference>
<feature type="domain" description="N(4)-bis(aminopropyl)spermidine synthase C-terminal" evidence="1">
    <location>
        <begin position="103"/>
        <end position="285"/>
    </location>
</feature>
<dbReference type="GO" id="GO:0006596">
    <property type="term" value="P:polyamine biosynthetic process"/>
    <property type="evidence" value="ECO:0007669"/>
    <property type="project" value="TreeGrafter"/>
</dbReference>
<dbReference type="InterPro" id="IPR029063">
    <property type="entry name" value="SAM-dependent_MTases_sf"/>
</dbReference>
<organism evidence="2 3">
    <name type="scientific">Marinactinospora thermotolerans DSM 45154</name>
    <dbReference type="NCBI Taxonomy" id="1122192"/>
    <lineage>
        <taxon>Bacteria</taxon>
        <taxon>Bacillati</taxon>
        <taxon>Actinomycetota</taxon>
        <taxon>Actinomycetes</taxon>
        <taxon>Streptosporangiales</taxon>
        <taxon>Nocardiopsidaceae</taxon>
        <taxon>Marinactinospora</taxon>
    </lineage>
</organism>
<dbReference type="EMBL" id="FUWS01000001">
    <property type="protein sequence ID" value="SJZ44953.1"/>
    <property type="molecule type" value="Genomic_DNA"/>
</dbReference>
<dbReference type="Pfam" id="PF01861">
    <property type="entry name" value="BpsA_C"/>
    <property type="match status" value="1"/>
</dbReference>
<dbReference type="InterPro" id="IPR002052">
    <property type="entry name" value="DNA_methylase_N6_adenine_CS"/>
</dbReference>
<sequence>MTDLPPQLSALLEEQGVDASRSHRVLAALADGGWWSARDLVRSTAVAHRLVERILDALGPDLEHDGQRVRLRDAAGYTVFDRPLPADPVAHLAGRHPRAAAELRRLVAQAPESRIDLDHVAATADTALRRGLFLATRFHLPGARLLCVGDHDLTSLAATLVEPRLEAVVVDVDERMLDYIDSAAARLDLRVRCYFADLRLGLPAAVRGRADLVFTDPPYTPEGVELFLRRGLEGLASPGDGRTLLAYGASETTPALVARTQARLTRLNLATEAIWPDFNRYLGAEGIGAASDLYVLRATSRTPVGTDEREAARIYSQGSNAKEARGGLAPDAAGDLLERVDADLVVGAWPSADRDLPRARLSTWFASPVSAHRALVDLTGGWEHLAGRAILAGRAPELHVAVPSASADVRDQAGQEALRRLVAPLYDLRFLRGVPDPRHTVILARRRSDRPDDTPGQRLLRHCQERAHGSVASALREGLIRVAADLGRSINKKTARTSVAAAAPWLSGHTLLDLPLHRLERLGEVTDLLTADLCTPG</sequence>
<dbReference type="STRING" id="1122192.SAMN02745673_00504"/>
<accession>A0A1T4KRF9</accession>
<dbReference type="OrthoDB" id="7593728at2"/>
<protein>
    <submittedName>
        <fullName evidence="2">Predicted methyltransferases</fullName>
    </submittedName>
</protein>
<keyword evidence="3" id="KW-1185">Reference proteome</keyword>
<reference evidence="2 3" key="1">
    <citation type="submission" date="2017-02" db="EMBL/GenBank/DDBJ databases">
        <authorList>
            <person name="Peterson S.W."/>
        </authorList>
    </citation>
    <scope>NUCLEOTIDE SEQUENCE [LARGE SCALE GENOMIC DNA]</scope>
    <source>
        <strain evidence="2 3">DSM 45154</strain>
    </source>
</reference>
<dbReference type="PANTHER" id="PTHR23290:SF0">
    <property type="entry name" value="RRNA N6-ADENOSINE-METHYLTRANSFERASE METTL5"/>
    <property type="match status" value="1"/>
</dbReference>
<dbReference type="RefSeq" id="WP_078759890.1">
    <property type="nucleotide sequence ID" value="NZ_FUWS01000001.1"/>
</dbReference>
<evidence type="ECO:0000313" key="3">
    <source>
        <dbReference type="Proteomes" id="UP000190637"/>
    </source>
</evidence>
<dbReference type="GO" id="GO:0008168">
    <property type="term" value="F:methyltransferase activity"/>
    <property type="evidence" value="ECO:0007669"/>
    <property type="project" value="UniProtKB-KW"/>
</dbReference>
<evidence type="ECO:0000259" key="1">
    <source>
        <dbReference type="Pfam" id="PF01861"/>
    </source>
</evidence>
<dbReference type="Gene3D" id="3.40.50.150">
    <property type="entry name" value="Vaccinia Virus protein VP39"/>
    <property type="match status" value="1"/>
</dbReference>
<dbReference type="GO" id="GO:0003676">
    <property type="term" value="F:nucleic acid binding"/>
    <property type="evidence" value="ECO:0007669"/>
    <property type="project" value="InterPro"/>
</dbReference>
<dbReference type="GO" id="GO:0032259">
    <property type="term" value="P:methylation"/>
    <property type="evidence" value="ECO:0007669"/>
    <property type="project" value="UniProtKB-KW"/>
</dbReference>
<dbReference type="InterPro" id="IPR002723">
    <property type="entry name" value="BpsA_C"/>
</dbReference>
<dbReference type="PROSITE" id="PS00092">
    <property type="entry name" value="N6_MTASE"/>
    <property type="match status" value="1"/>
</dbReference>
<proteinExistence type="predicted"/>